<evidence type="ECO:0000313" key="3">
    <source>
        <dbReference type="Proteomes" id="UP000759537"/>
    </source>
</evidence>
<dbReference type="SUPFAM" id="SSF53474">
    <property type="entry name" value="alpha/beta-Hydrolases"/>
    <property type="match status" value="1"/>
</dbReference>
<dbReference type="Proteomes" id="UP000759537">
    <property type="component" value="Unassembled WGS sequence"/>
</dbReference>
<dbReference type="EMBL" id="WHVB01000014">
    <property type="protein sequence ID" value="KAF8476635.1"/>
    <property type="molecule type" value="Genomic_DNA"/>
</dbReference>
<accession>A0A9P5T6L8</accession>
<gene>
    <name evidence="2" type="ORF">DFH94DRAFT_757248</name>
</gene>
<reference evidence="2" key="2">
    <citation type="journal article" date="2020" name="Nat. Commun.">
        <title>Large-scale genome sequencing of mycorrhizal fungi provides insights into the early evolution of symbiotic traits.</title>
        <authorList>
            <person name="Miyauchi S."/>
            <person name="Kiss E."/>
            <person name="Kuo A."/>
            <person name="Drula E."/>
            <person name="Kohler A."/>
            <person name="Sanchez-Garcia M."/>
            <person name="Morin E."/>
            <person name="Andreopoulos B."/>
            <person name="Barry K.W."/>
            <person name="Bonito G."/>
            <person name="Buee M."/>
            <person name="Carver A."/>
            <person name="Chen C."/>
            <person name="Cichocki N."/>
            <person name="Clum A."/>
            <person name="Culley D."/>
            <person name="Crous P.W."/>
            <person name="Fauchery L."/>
            <person name="Girlanda M."/>
            <person name="Hayes R.D."/>
            <person name="Keri Z."/>
            <person name="LaButti K."/>
            <person name="Lipzen A."/>
            <person name="Lombard V."/>
            <person name="Magnuson J."/>
            <person name="Maillard F."/>
            <person name="Murat C."/>
            <person name="Nolan M."/>
            <person name="Ohm R.A."/>
            <person name="Pangilinan J."/>
            <person name="Pereira M.F."/>
            <person name="Perotto S."/>
            <person name="Peter M."/>
            <person name="Pfister S."/>
            <person name="Riley R."/>
            <person name="Sitrit Y."/>
            <person name="Stielow J.B."/>
            <person name="Szollosi G."/>
            <person name="Zifcakova L."/>
            <person name="Stursova M."/>
            <person name="Spatafora J.W."/>
            <person name="Tedersoo L."/>
            <person name="Vaario L.M."/>
            <person name="Yamada A."/>
            <person name="Yan M."/>
            <person name="Wang P."/>
            <person name="Xu J."/>
            <person name="Bruns T."/>
            <person name="Baldrian P."/>
            <person name="Vilgalys R."/>
            <person name="Dunand C."/>
            <person name="Henrissat B."/>
            <person name="Grigoriev I.V."/>
            <person name="Hibbett D."/>
            <person name="Nagy L.G."/>
            <person name="Martin F.M."/>
        </authorList>
    </citation>
    <scope>NUCLEOTIDE SEQUENCE</scope>
    <source>
        <strain evidence="2">Prilba</strain>
    </source>
</reference>
<comment type="caution">
    <text evidence="2">The sequence shown here is derived from an EMBL/GenBank/DDBJ whole genome shotgun (WGS) entry which is preliminary data.</text>
</comment>
<evidence type="ECO:0000313" key="2">
    <source>
        <dbReference type="EMBL" id="KAF8476635.1"/>
    </source>
</evidence>
<evidence type="ECO:0000259" key="1">
    <source>
        <dbReference type="Pfam" id="PF01764"/>
    </source>
</evidence>
<proteinExistence type="predicted"/>
<feature type="domain" description="Fungal lipase-type" evidence="1">
    <location>
        <begin position="8"/>
        <end position="50"/>
    </location>
</feature>
<dbReference type="GO" id="GO:0006629">
    <property type="term" value="P:lipid metabolic process"/>
    <property type="evidence" value="ECO:0007669"/>
    <property type="project" value="InterPro"/>
</dbReference>
<dbReference type="Pfam" id="PF01764">
    <property type="entry name" value="Lipase_3"/>
    <property type="match status" value="1"/>
</dbReference>
<name>A0A9P5T6L8_9AGAM</name>
<dbReference type="InterPro" id="IPR029058">
    <property type="entry name" value="AB_hydrolase_fold"/>
</dbReference>
<sequence length="78" mass="8570">MRPDLPAIRGVTFGTRQVGSAAWATSFDSQITQLTRVNNKRDPVPTVPGRLLGSGTHWHPRGEIHLESDLTTAYSSVR</sequence>
<dbReference type="Gene3D" id="3.40.50.1820">
    <property type="entry name" value="alpha/beta hydrolase"/>
    <property type="match status" value="1"/>
</dbReference>
<dbReference type="AlphaFoldDB" id="A0A9P5T6L8"/>
<protein>
    <recommendedName>
        <fullName evidence="1">Fungal lipase-type domain-containing protein</fullName>
    </recommendedName>
</protein>
<keyword evidence="3" id="KW-1185">Reference proteome</keyword>
<organism evidence="2 3">
    <name type="scientific">Russula ochroleuca</name>
    <dbReference type="NCBI Taxonomy" id="152965"/>
    <lineage>
        <taxon>Eukaryota</taxon>
        <taxon>Fungi</taxon>
        <taxon>Dikarya</taxon>
        <taxon>Basidiomycota</taxon>
        <taxon>Agaricomycotina</taxon>
        <taxon>Agaricomycetes</taxon>
        <taxon>Russulales</taxon>
        <taxon>Russulaceae</taxon>
        <taxon>Russula</taxon>
    </lineage>
</organism>
<reference evidence="2" key="1">
    <citation type="submission" date="2019-10" db="EMBL/GenBank/DDBJ databases">
        <authorList>
            <consortium name="DOE Joint Genome Institute"/>
            <person name="Kuo A."/>
            <person name="Miyauchi S."/>
            <person name="Kiss E."/>
            <person name="Drula E."/>
            <person name="Kohler A."/>
            <person name="Sanchez-Garcia M."/>
            <person name="Andreopoulos B."/>
            <person name="Barry K.W."/>
            <person name="Bonito G."/>
            <person name="Buee M."/>
            <person name="Carver A."/>
            <person name="Chen C."/>
            <person name="Cichocki N."/>
            <person name="Clum A."/>
            <person name="Culley D."/>
            <person name="Crous P.W."/>
            <person name="Fauchery L."/>
            <person name="Girlanda M."/>
            <person name="Hayes R."/>
            <person name="Keri Z."/>
            <person name="LaButti K."/>
            <person name="Lipzen A."/>
            <person name="Lombard V."/>
            <person name="Magnuson J."/>
            <person name="Maillard F."/>
            <person name="Morin E."/>
            <person name="Murat C."/>
            <person name="Nolan M."/>
            <person name="Ohm R."/>
            <person name="Pangilinan J."/>
            <person name="Pereira M."/>
            <person name="Perotto S."/>
            <person name="Peter M."/>
            <person name="Riley R."/>
            <person name="Sitrit Y."/>
            <person name="Stielow B."/>
            <person name="Szollosi G."/>
            <person name="Zifcakova L."/>
            <person name="Stursova M."/>
            <person name="Spatafora J.W."/>
            <person name="Tedersoo L."/>
            <person name="Vaario L.-M."/>
            <person name="Yamada A."/>
            <person name="Yan M."/>
            <person name="Wang P."/>
            <person name="Xu J."/>
            <person name="Bruns T."/>
            <person name="Baldrian P."/>
            <person name="Vilgalys R."/>
            <person name="Henrissat B."/>
            <person name="Grigoriev I.V."/>
            <person name="Hibbett D."/>
            <person name="Nagy L.G."/>
            <person name="Martin F.M."/>
        </authorList>
    </citation>
    <scope>NUCLEOTIDE SEQUENCE</scope>
    <source>
        <strain evidence="2">Prilba</strain>
    </source>
</reference>
<dbReference type="OrthoDB" id="426718at2759"/>
<dbReference type="InterPro" id="IPR002921">
    <property type="entry name" value="Fungal_lipase-type"/>
</dbReference>
<feature type="non-terminal residue" evidence="2">
    <location>
        <position position="1"/>
    </location>
</feature>